<dbReference type="EMBL" id="JAUEPU010000015">
    <property type="protein sequence ID" value="KAK0496325.1"/>
    <property type="molecule type" value="Genomic_DNA"/>
</dbReference>
<evidence type="ECO:0000313" key="2">
    <source>
        <dbReference type="EMBL" id="KAK0496325.1"/>
    </source>
</evidence>
<accession>A0AA39Q661</accession>
<feature type="compositionally biased region" description="Basic and acidic residues" evidence="1">
    <location>
        <begin position="257"/>
        <end position="276"/>
    </location>
</feature>
<organism evidence="2 3">
    <name type="scientific">Armillaria luteobubalina</name>
    <dbReference type="NCBI Taxonomy" id="153913"/>
    <lineage>
        <taxon>Eukaryota</taxon>
        <taxon>Fungi</taxon>
        <taxon>Dikarya</taxon>
        <taxon>Basidiomycota</taxon>
        <taxon>Agaricomycotina</taxon>
        <taxon>Agaricomycetes</taxon>
        <taxon>Agaricomycetidae</taxon>
        <taxon>Agaricales</taxon>
        <taxon>Marasmiineae</taxon>
        <taxon>Physalacriaceae</taxon>
        <taxon>Armillaria</taxon>
    </lineage>
</organism>
<evidence type="ECO:0000313" key="3">
    <source>
        <dbReference type="Proteomes" id="UP001175228"/>
    </source>
</evidence>
<keyword evidence="3" id="KW-1185">Reference proteome</keyword>
<gene>
    <name evidence="2" type="ORF">EDD18DRAFT_1105475</name>
</gene>
<protein>
    <submittedName>
        <fullName evidence="2">Uncharacterized protein</fullName>
    </submittedName>
</protein>
<feature type="compositionally biased region" description="Polar residues" evidence="1">
    <location>
        <begin position="218"/>
        <end position="234"/>
    </location>
</feature>
<name>A0AA39Q661_9AGAR</name>
<reference evidence="2" key="1">
    <citation type="submission" date="2023-06" db="EMBL/GenBank/DDBJ databases">
        <authorList>
            <consortium name="Lawrence Berkeley National Laboratory"/>
            <person name="Ahrendt S."/>
            <person name="Sahu N."/>
            <person name="Indic B."/>
            <person name="Wong-Bajracharya J."/>
            <person name="Merenyi Z."/>
            <person name="Ke H.-M."/>
            <person name="Monk M."/>
            <person name="Kocsube S."/>
            <person name="Drula E."/>
            <person name="Lipzen A."/>
            <person name="Balint B."/>
            <person name="Henrissat B."/>
            <person name="Andreopoulos B."/>
            <person name="Martin F.M."/>
            <person name="Harder C.B."/>
            <person name="Rigling D."/>
            <person name="Ford K.L."/>
            <person name="Foster G.D."/>
            <person name="Pangilinan J."/>
            <person name="Papanicolaou A."/>
            <person name="Barry K."/>
            <person name="LaButti K."/>
            <person name="Viragh M."/>
            <person name="Koriabine M."/>
            <person name="Yan M."/>
            <person name="Riley R."/>
            <person name="Champramary S."/>
            <person name="Plett K.L."/>
            <person name="Tsai I.J."/>
            <person name="Slot J."/>
            <person name="Sipos G."/>
            <person name="Plett J."/>
            <person name="Nagy L.G."/>
            <person name="Grigoriev I.V."/>
        </authorList>
    </citation>
    <scope>NUCLEOTIDE SEQUENCE</scope>
    <source>
        <strain evidence="2">HWK02</strain>
    </source>
</reference>
<dbReference type="Proteomes" id="UP001175228">
    <property type="component" value="Unassembled WGS sequence"/>
</dbReference>
<feature type="region of interest" description="Disordered" evidence="1">
    <location>
        <begin position="217"/>
        <end position="276"/>
    </location>
</feature>
<sequence length="291" mass="32510">MNAHPDQMVRIIKHSDKVSEVSNEIKSKVYCVLDGKTAFRNVRMIFVTDNFNESLMVPGLFREVESFLNNGNTWKQEASFCKGLLYMLQDIRGAEPYLPITPPKPSASRYGSDLSPATIDDRLKLSFRPLGSYRWKPSVPLTLDSRQPTSTPLSSSTIGPMLGIQRHISHSQVSSSSASTITRRLPHYRMCGKGMKGHGKIVCICQWCGRPKPLHNGQVCQPQKQPSISAQSTSKGKDQGTFRMAEGQSTQSSSKGKGRERSRTPDPDSRADLELEEHVSRLEERLDYLGL</sequence>
<proteinExistence type="predicted"/>
<evidence type="ECO:0000256" key="1">
    <source>
        <dbReference type="SAM" id="MobiDB-lite"/>
    </source>
</evidence>
<dbReference type="AlphaFoldDB" id="A0AA39Q661"/>
<comment type="caution">
    <text evidence="2">The sequence shown here is derived from an EMBL/GenBank/DDBJ whole genome shotgun (WGS) entry which is preliminary data.</text>
</comment>